<feature type="non-terminal residue" evidence="2">
    <location>
        <position position="1"/>
    </location>
</feature>
<name>A0A371FDM8_MUCPR</name>
<gene>
    <name evidence="2" type="ORF">CR513_43582</name>
</gene>
<reference evidence="2" key="1">
    <citation type="submission" date="2018-05" db="EMBL/GenBank/DDBJ databases">
        <title>Draft genome of Mucuna pruriens seed.</title>
        <authorList>
            <person name="Nnadi N.E."/>
            <person name="Vos R."/>
            <person name="Hasami M.H."/>
            <person name="Devisetty U.K."/>
            <person name="Aguiy J.C."/>
        </authorList>
    </citation>
    <scope>NUCLEOTIDE SEQUENCE [LARGE SCALE GENOMIC DNA]</scope>
    <source>
        <strain evidence="2">JCA_2017</strain>
    </source>
</reference>
<dbReference type="EMBL" id="QJKJ01009511">
    <property type="protein sequence ID" value="RDX76422.1"/>
    <property type="molecule type" value="Genomic_DNA"/>
</dbReference>
<proteinExistence type="predicted"/>
<feature type="compositionally biased region" description="Basic and acidic residues" evidence="1">
    <location>
        <begin position="40"/>
        <end position="56"/>
    </location>
</feature>
<dbReference type="AlphaFoldDB" id="A0A371FDM8"/>
<comment type="caution">
    <text evidence="2">The sequence shown here is derived from an EMBL/GenBank/DDBJ whole genome shotgun (WGS) entry which is preliminary data.</text>
</comment>
<evidence type="ECO:0000313" key="2">
    <source>
        <dbReference type="EMBL" id="RDX76422.1"/>
    </source>
</evidence>
<dbReference type="Proteomes" id="UP000257109">
    <property type="component" value="Unassembled WGS sequence"/>
</dbReference>
<evidence type="ECO:0000256" key="1">
    <source>
        <dbReference type="SAM" id="MobiDB-lite"/>
    </source>
</evidence>
<evidence type="ECO:0000313" key="3">
    <source>
        <dbReference type="Proteomes" id="UP000257109"/>
    </source>
</evidence>
<accession>A0A371FDM8</accession>
<protein>
    <submittedName>
        <fullName evidence="2">Uncharacterized protein</fullName>
    </submittedName>
</protein>
<feature type="region of interest" description="Disordered" evidence="1">
    <location>
        <begin position="18"/>
        <end position="56"/>
    </location>
</feature>
<keyword evidence="3" id="KW-1185">Reference proteome</keyword>
<organism evidence="2 3">
    <name type="scientific">Mucuna pruriens</name>
    <name type="common">Velvet bean</name>
    <name type="synonym">Dolichos pruriens</name>
    <dbReference type="NCBI Taxonomy" id="157652"/>
    <lineage>
        <taxon>Eukaryota</taxon>
        <taxon>Viridiplantae</taxon>
        <taxon>Streptophyta</taxon>
        <taxon>Embryophyta</taxon>
        <taxon>Tracheophyta</taxon>
        <taxon>Spermatophyta</taxon>
        <taxon>Magnoliopsida</taxon>
        <taxon>eudicotyledons</taxon>
        <taxon>Gunneridae</taxon>
        <taxon>Pentapetalae</taxon>
        <taxon>rosids</taxon>
        <taxon>fabids</taxon>
        <taxon>Fabales</taxon>
        <taxon>Fabaceae</taxon>
        <taxon>Papilionoideae</taxon>
        <taxon>50 kb inversion clade</taxon>
        <taxon>NPAAA clade</taxon>
        <taxon>indigoferoid/millettioid clade</taxon>
        <taxon>Phaseoleae</taxon>
        <taxon>Mucuna</taxon>
    </lineage>
</organism>
<sequence>MATWKDLDLSFSEEEDKEANIYMMADITSEEKDDEEEENDSLKKDNESLKEEKTNDLSKVNVSKVNENFQEKVIDLKQSLAEFANVSENLKNILKHKRHLYDKTSIGYDKKKDLKKDKSNSHCLNYGGFGYLSYDCRNCPKGSSKPTRTNKKVPKRI</sequence>